<protein>
    <submittedName>
        <fullName evidence="1">ADP-heptose synthase</fullName>
    </submittedName>
</protein>
<sequence length="168" mass="19155">MSRQFVTEGVMVAIYGQLLAPAAEVEYIVPYTTLLELYEFRSSDEPLIDNPADDKHVKQKVVELIEYLEEPLNKKKINRALQVPWGKSLPILFGDSVAFTVINAVDTAQYGEYFDPIETELLLTAQRENLPILTDQTDWIERILEASVPVQVFDIEDFDFAVEGIYLP</sequence>
<evidence type="ECO:0000313" key="1">
    <source>
        <dbReference type="EMBL" id="MDP4097438.1"/>
    </source>
</evidence>
<evidence type="ECO:0000313" key="2">
    <source>
        <dbReference type="Proteomes" id="UP001241848"/>
    </source>
</evidence>
<reference evidence="1 2" key="1">
    <citation type="submission" date="2022-10" db="EMBL/GenBank/DDBJ databases">
        <title>Paenibacillus description and whole genome data of maize root bacterial community.</title>
        <authorList>
            <person name="Marton D."/>
            <person name="Farkas M."/>
            <person name="Cserhati M."/>
        </authorList>
    </citation>
    <scope>NUCLEOTIDE SEQUENCE [LARGE SCALE GENOMIC DNA]</scope>
    <source>
        <strain evidence="1 2">P96</strain>
    </source>
</reference>
<dbReference type="RefSeq" id="WP_305755044.1">
    <property type="nucleotide sequence ID" value="NZ_JAPCKK010000016.1"/>
</dbReference>
<comment type="caution">
    <text evidence="1">The sequence shown here is derived from an EMBL/GenBank/DDBJ whole genome shotgun (WGS) entry which is preliminary data.</text>
</comment>
<organism evidence="1 2">
    <name type="scientific">Paenibacillus zeirhizosphaerae</name>
    <dbReference type="NCBI Taxonomy" id="2987519"/>
    <lineage>
        <taxon>Bacteria</taxon>
        <taxon>Bacillati</taxon>
        <taxon>Bacillota</taxon>
        <taxon>Bacilli</taxon>
        <taxon>Bacillales</taxon>
        <taxon>Paenibacillaceae</taxon>
        <taxon>Paenibacillus</taxon>
    </lineage>
</organism>
<proteinExistence type="predicted"/>
<accession>A0ABT9FRW3</accession>
<keyword evidence="2" id="KW-1185">Reference proteome</keyword>
<gene>
    <name evidence="1" type="ORF">OIN60_11720</name>
</gene>
<dbReference type="EMBL" id="JAPCKK010000016">
    <property type="protein sequence ID" value="MDP4097438.1"/>
    <property type="molecule type" value="Genomic_DNA"/>
</dbReference>
<dbReference type="Proteomes" id="UP001241848">
    <property type="component" value="Unassembled WGS sequence"/>
</dbReference>
<name>A0ABT9FRW3_9BACL</name>